<protein>
    <submittedName>
        <fullName evidence="1">2'-5' RNA ligase family protein</fullName>
    </submittedName>
</protein>
<dbReference type="PANTHER" id="PTHR40037:SF1">
    <property type="entry name" value="PHOSPHOESTERASE SAOUHSC_00951-RELATED"/>
    <property type="match status" value="1"/>
</dbReference>
<gene>
    <name evidence="1" type="ORF">FEV09_20140</name>
</gene>
<sequence>MHQRFFIALLPPREIQTEALQIQNYFGDRYHSQAALKSPPHITLIPPFELARDRLEPLQIELERFAKTRSPFAINLSGFAAFPPRVIYINVVPSPTLLQLYGDLAATLSQNLGIVDPYVPRPFVPHMTVAFRDLTPENFDLAWAEFGDRQINLEFEANELTLLVSEERKWEVHTQSSFLSS</sequence>
<proteinExistence type="predicted"/>
<name>A0A9X4MAE7_9CYAN</name>
<dbReference type="Gene3D" id="3.90.1140.10">
    <property type="entry name" value="Cyclic phosphodiesterase"/>
    <property type="match status" value="1"/>
</dbReference>
<accession>A0A9X4MAE7</accession>
<reference evidence="1" key="1">
    <citation type="submission" date="2019-05" db="EMBL/GenBank/DDBJ databases">
        <title>Whole genome sequencing of Pseudanabaena catenata USMAC16.</title>
        <authorList>
            <person name="Khan Z."/>
            <person name="Omar W.M."/>
            <person name="Convey P."/>
            <person name="Merican F."/>
            <person name="Najimudin N."/>
        </authorList>
    </citation>
    <scope>NUCLEOTIDE SEQUENCE</scope>
    <source>
        <strain evidence="1">USMAC16</strain>
    </source>
</reference>
<organism evidence="1 2">
    <name type="scientific">Pseudanabaena catenata USMAC16</name>
    <dbReference type="NCBI Taxonomy" id="1855837"/>
    <lineage>
        <taxon>Bacteria</taxon>
        <taxon>Bacillati</taxon>
        <taxon>Cyanobacteriota</taxon>
        <taxon>Cyanophyceae</taxon>
        <taxon>Pseudanabaenales</taxon>
        <taxon>Pseudanabaenaceae</taxon>
        <taxon>Pseudanabaena</taxon>
    </lineage>
</organism>
<evidence type="ECO:0000313" key="1">
    <source>
        <dbReference type="EMBL" id="MDG3496853.1"/>
    </source>
</evidence>
<comment type="caution">
    <text evidence="1">The sequence shown here is derived from an EMBL/GenBank/DDBJ whole genome shotgun (WGS) entry which is preliminary data.</text>
</comment>
<dbReference type="InterPro" id="IPR009097">
    <property type="entry name" value="Cyclic_Pdiesterase"/>
</dbReference>
<dbReference type="EMBL" id="VBTY01000238">
    <property type="protein sequence ID" value="MDG3496853.1"/>
    <property type="molecule type" value="Genomic_DNA"/>
</dbReference>
<dbReference type="PANTHER" id="PTHR40037">
    <property type="entry name" value="PHOSPHOESTERASE YJCG-RELATED"/>
    <property type="match status" value="1"/>
</dbReference>
<dbReference type="AlphaFoldDB" id="A0A9X4MAE7"/>
<dbReference type="Pfam" id="PF13563">
    <property type="entry name" value="2_5_RNA_ligase2"/>
    <property type="match status" value="1"/>
</dbReference>
<dbReference type="GO" id="GO:0016874">
    <property type="term" value="F:ligase activity"/>
    <property type="evidence" value="ECO:0007669"/>
    <property type="project" value="UniProtKB-KW"/>
</dbReference>
<keyword evidence="2" id="KW-1185">Reference proteome</keyword>
<dbReference type="RefSeq" id="WP_009629048.1">
    <property type="nucleotide sequence ID" value="NZ_VBTY01000238.1"/>
</dbReference>
<dbReference type="Proteomes" id="UP001152872">
    <property type="component" value="Unassembled WGS sequence"/>
</dbReference>
<evidence type="ECO:0000313" key="2">
    <source>
        <dbReference type="Proteomes" id="UP001152872"/>
    </source>
</evidence>
<dbReference type="InterPro" id="IPR050580">
    <property type="entry name" value="2H_phosphoesterase_YjcG-like"/>
</dbReference>
<dbReference type="SUPFAM" id="SSF55144">
    <property type="entry name" value="LigT-like"/>
    <property type="match status" value="1"/>
</dbReference>
<keyword evidence="1" id="KW-0436">Ligase</keyword>